<dbReference type="EMBL" id="CP017603">
    <property type="protein sequence ID" value="AOY78123.1"/>
    <property type="molecule type" value="Genomic_DNA"/>
</dbReference>
<dbReference type="RefSeq" id="WP_070972759.1">
    <property type="nucleotide sequence ID" value="NZ_CP017603.1"/>
</dbReference>
<gene>
    <name evidence="7" type="primary">macA_5</name>
    <name evidence="6" type="ORF">BJL90_21015</name>
    <name evidence="7" type="ORF">CLFO_31790</name>
</gene>
<evidence type="ECO:0000313" key="6">
    <source>
        <dbReference type="EMBL" id="AOY78123.1"/>
    </source>
</evidence>
<dbReference type="Pfam" id="PF25989">
    <property type="entry name" value="YknX_C"/>
    <property type="match status" value="1"/>
</dbReference>
<dbReference type="SUPFAM" id="SSF111369">
    <property type="entry name" value="HlyD-like secretion proteins"/>
    <property type="match status" value="1"/>
</dbReference>
<reference evidence="6 8" key="1">
    <citation type="submission" date="2016-10" db="EMBL/GenBank/DDBJ databases">
        <title>Complete Genome Sequence of Acetogen Clostridium formicoaceticum ATCC 27076.</title>
        <authorList>
            <person name="Bao T."/>
            <person name="Cheng C."/>
            <person name="Zhao J."/>
            <person name="Yang S.-T."/>
            <person name="Wang J."/>
            <person name="Wang M."/>
        </authorList>
    </citation>
    <scope>NUCLEOTIDE SEQUENCE [LARGE SCALE GENOMIC DNA]</scope>
    <source>
        <strain evidence="6 8">ATCC 27076</strain>
    </source>
</reference>
<dbReference type="Gene3D" id="2.40.420.20">
    <property type="match status" value="1"/>
</dbReference>
<keyword evidence="8" id="KW-1185">Reference proteome</keyword>
<dbReference type="InterPro" id="IPR058625">
    <property type="entry name" value="MdtA-like_BSH"/>
</dbReference>
<evidence type="ECO:0000259" key="4">
    <source>
        <dbReference type="Pfam" id="PF25954"/>
    </source>
</evidence>
<accession>A0AAC9RP64</accession>
<dbReference type="EMBL" id="CP020559">
    <property type="protein sequence ID" value="ARE88773.1"/>
    <property type="molecule type" value="Genomic_DNA"/>
</dbReference>
<reference evidence="7 9" key="2">
    <citation type="submission" date="2017-03" db="EMBL/GenBank/DDBJ databases">
        <title>Complete sequence of Clostridium formicaceticum DSM 92.</title>
        <authorList>
            <person name="Poehlein A."/>
            <person name="Karl M."/>
            <person name="Bengelsdorf F.R."/>
            <person name="Duerre P."/>
            <person name="Daniel R."/>
        </authorList>
    </citation>
    <scope>NUCLEOTIDE SEQUENCE [LARGE SCALE GENOMIC DNA]</scope>
    <source>
        <strain evidence="7 9">DSM 92</strain>
    </source>
</reference>
<dbReference type="FunFam" id="2.40.30.170:FF:000010">
    <property type="entry name" value="Efflux RND transporter periplasmic adaptor subunit"/>
    <property type="match status" value="1"/>
</dbReference>
<dbReference type="NCBIfam" id="TIGR01730">
    <property type="entry name" value="RND_mfp"/>
    <property type="match status" value="1"/>
</dbReference>
<organism evidence="7 9">
    <name type="scientific">Clostridium formicaceticum</name>
    <dbReference type="NCBI Taxonomy" id="1497"/>
    <lineage>
        <taxon>Bacteria</taxon>
        <taxon>Bacillati</taxon>
        <taxon>Bacillota</taxon>
        <taxon>Clostridia</taxon>
        <taxon>Eubacteriales</taxon>
        <taxon>Clostridiaceae</taxon>
        <taxon>Clostridium</taxon>
    </lineage>
</organism>
<dbReference type="KEGG" id="cfm:BJL90_21015"/>
<feature type="domain" description="YknX-like C-terminal permuted SH3-like" evidence="5">
    <location>
        <begin position="333"/>
        <end position="400"/>
    </location>
</feature>
<feature type="domain" description="Multidrug resistance protein MdtA-like barrel-sandwich hybrid" evidence="3">
    <location>
        <begin position="66"/>
        <end position="247"/>
    </location>
</feature>
<dbReference type="PANTHER" id="PTHR30469">
    <property type="entry name" value="MULTIDRUG RESISTANCE PROTEIN MDTA"/>
    <property type="match status" value="1"/>
</dbReference>
<evidence type="ECO:0000313" key="7">
    <source>
        <dbReference type="EMBL" id="ARE88773.1"/>
    </source>
</evidence>
<dbReference type="Gene3D" id="2.40.50.100">
    <property type="match status" value="1"/>
</dbReference>
<feature type="coiled-coil region" evidence="2">
    <location>
        <begin position="106"/>
        <end position="158"/>
    </location>
</feature>
<evidence type="ECO:0000256" key="1">
    <source>
        <dbReference type="ARBA" id="ARBA00009477"/>
    </source>
</evidence>
<evidence type="ECO:0000256" key="2">
    <source>
        <dbReference type="SAM" id="Coils"/>
    </source>
</evidence>
<feature type="domain" description="CusB-like beta-barrel" evidence="4">
    <location>
        <begin position="250"/>
        <end position="325"/>
    </location>
</feature>
<evidence type="ECO:0000313" key="8">
    <source>
        <dbReference type="Proteomes" id="UP000177894"/>
    </source>
</evidence>
<keyword evidence="2" id="KW-0175">Coiled coil</keyword>
<evidence type="ECO:0000259" key="5">
    <source>
        <dbReference type="Pfam" id="PF25989"/>
    </source>
</evidence>
<dbReference type="GO" id="GO:1990281">
    <property type="term" value="C:efflux pump complex"/>
    <property type="evidence" value="ECO:0007669"/>
    <property type="project" value="TreeGrafter"/>
</dbReference>
<dbReference type="Gene3D" id="2.40.30.170">
    <property type="match status" value="1"/>
</dbReference>
<proteinExistence type="inferred from homology"/>
<dbReference type="InterPro" id="IPR006143">
    <property type="entry name" value="RND_pump_MFP"/>
</dbReference>
<dbReference type="Proteomes" id="UP000192478">
    <property type="component" value="Chromosome"/>
</dbReference>
<dbReference type="Pfam" id="PF25917">
    <property type="entry name" value="BSH_RND"/>
    <property type="match status" value="1"/>
</dbReference>
<name>A0AAC9RP64_9CLOT</name>
<evidence type="ECO:0000313" key="9">
    <source>
        <dbReference type="Proteomes" id="UP000192478"/>
    </source>
</evidence>
<protein>
    <submittedName>
        <fullName evidence="6">Efflux transporter periplasmic adaptor subunit</fullName>
    </submittedName>
    <submittedName>
        <fullName evidence="7">Macrolide export protein MacA</fullName>
    </submittedName>
</protein>
<dbReference type="Pfam" id="PF25954">
    <property type="entry name" value="Beta-barrel_RND_2"/>
    <property type="match status" value="1"/>
</dbReference>
<dbReference type="PROSITE" id="PS51257">
    <property type="entry name" value="PROKAR_LIPOPROTEIN"/>
    <property type="match status" value="1"/>
</dbReference>
<evidence type="ECO:0000259" key="3">
    <source>
        <dbReference type="Pfam" id="PF25917"/>
    </source>
</evidence>
<sequence length="404" mass="44738">MKKKSISMLLLILLIVIILVTGCSRRAVEEVAIVEESYVPVEIETVKKETIASKVLLNGRVRANEEVMVMPQMPGTVTRVNMKLGDYVAKDQVLMVMDQKDIQRSIEQAEHSVELAKRGVEQAENGIRSAKIQYESTKERLEDALVNLERIKALYEAGAVPKTQLEQAELAASTKPLETAEAQVYQAEIGYQQALNQLSQAESGYEQARSNLDNTLVKAPINGMITNLTVVEGQLASNAQAAATIVDMDTVYLQIDVAENMVNRLRKEQEVAVTIASALDEEITGKIDYISPTADDRTQLYTVKVYINNKDRKIRPGMSGSVGLSLEERQNVLVVRSGAIMDKEEETVVYLVKDEEAVEQKITLGLDTGLYIEVTEGLEEGDIVIIKGQHYVVDGQRVKVVRGE</sequence>
<dbReference type="Proteomes" id="UP000177894">
    <property type="component" value="Chromosome"/>
</dbReference>
<dbReference type="InterPro" id="IPR058792">
    <property type="entry name" value="Beta-barrel_RND_2"/>
</dbReference>
<dbReference type="AlphaFoldDB" id="A0AAC9RP64"/>
<dbReference type="GO" id="GO:0015562">
    <property type="term" value="F:efflux transmembrane transporter activity"/>
    <property type="evidence" value="ECO:0007669"/>
    <property type="project" value="InterPro"/>
</dbReference>
<dbReference type="InterPro" id="IPR058637">
    <property type="entry name" value="YknX-like_C"/>
</dbReference>
<dbReference type="Gene3D" id="1.10.287.470">
    <property type="entry name" value="Helix hairpin bin"/>
    <property type="match status" value="1"/>
</dbReference>
<comment type="similarity">
    <text evidence="1">Belongs to the membrane fusion protein (MFP) (TC 8.A.1) family.</text>
</comment>